<feature type="domain" description="ABC transporter" evidence="3">
    <location>
        <begin position="7"/>
        <end position="257"/>
    </location>
</feature>
<evidence type="ECO:0000256" key="2">
    <source>
        <dbReference type="ARBA" id="ARBA00022840"/>
    </source>
</evidence>
<comment type="caution">
    <text evidence="4">The sequence shown here is derived from an EMBL/GenBank/DDBJ whole genome shotgun (WGS) entry which is preliminary data.</text>
</comment>
<proteinExistence type="predicted"/>
<dbReference type="CDD" id="cd03216">
    <property type="entry name" value="ABC_Carb_Monos_I"/>
    <property type="match status" value="1"/>
</dbReference>
<dbReference type="AlphaFoldDB" id="A0A371J730"/>
<keyword evidence="1" id="KW-0547">Nucleotide-binding</keyword>
<dbReference type="SUPFAM" id="SSF52540">
    <property type="entry name" value="P-loop containing nucleoside triphosphate hydrolases"/>
    <property type="match status" value="2"/>
</dbReference>
<gene>
    <name evidence="4" type="ORF">CHL78_005225</name>
</gene>
<feature type="domain" description="ABC transporter" evidence="3">
    <location>
        <begin position="271"/>
        <end position="526"/>
    </location>
</feature>
<dbReference type="PROSITE" id="PS50893">
    <property type="entry name" value="ABC_TRANSPORTER_2"/>
    <property type="match status" value="2"/>
</dbReference>
<accession>A0A371J730</accession>
<dbReference type="InterPro" id="IPR017871">
    <property type="entry name" value="ABC_transporter-like_CS"/>
</dbReference>
<evidence type="ECO:0000259" key="3">
    <source>
        <dbReference type="PROSITE" id="PS50893"/>
    </source>
</evidence>
<dbReference type="Gene3D" id="3.40.50.300">
    <property type="entry name" value="P-loop containing nucleotide triphosphate hydrolases"/>
    <property type="match status" value="2"/>
</dbReference>
<evidence type="ECO:0000256" key="1">
    <source>
        <dbReference type="ARBA" id="ARBA00022741"/>
    </source>
</evidence>
<keyword evidence="5" id="KW-1185">Reference proteome</keyword>
<keyword evidence="2 4" id="KW-0067">ATP-binding</keyword>
<sequence length="532" mass="60232">MGEIDMIKTINLSKKFSGIYALKDINFHLRKGEVHGIVGANGSGKSTFLNILFQDLNIHKTGGYEGDIIYEGTKLKINNTREAMELGIGKVYQEFALINSMDIASNIKINSPNIISTTSVLGDNLSYINKKENEKEAQDIISEFRLNIDAKTYVEGLMVNTKQFIEIAREVSNKNLKVLLLDEPTASLNKEDVDIFINIIEKLKKNGVSIIFISHRLDEITHLCDRVSVFRDGEIVAKYSKEEFDVEQIAIDMIGKKVNKALNIHRDNKNTNQEDILRFDNVAILDGNHNIKDINLSIKRGEILGITSLAGHGHTSLSYSIMGLLETNGDIIYRNKKLNIKRPDKTIEQGIVMIPDERKERGILLDSSVRENIIFTSCYSKNNFLKIKRLKGLSLLDFAKIKNQVNYSIKEFNIKCSSPKQKLRELSGGNQQKICIARAVLTYPDILFINEPTRGIDIYSKEIILDSLLKINKANETTIILASSEIDELKRVCDRIIVMYEGSIFDILSPYESNEVFSLAISGKRRNYNEKN</sequence>
<reference evidence="4 5" key="1">
    <citation type="journal article" date="2017" name="Genome Announc.">
        <title>Draft Genome Sequence of Romboutsia weinsteinii sp. nov. Strain CCRI-19649(T) Isolated from Surface Water.</title>
        <authorList>
            <person name="Maheux A.F."/>
            <person name="Boudreau D.K."/>
            <person name="Berube E."/>
            <person name="Boissinot M."/>
            <person name="Cantin P."/>
            <person name="Raymond F."/>
            <person name="Corbeil J."/>
            <person name="Omar R.F."/>
            <person name="Bergeron M.G."/>
        </authorList>
    </citation>
    <scope>NUCLEOTIDE SEQUENCE [LARGE SCALE GENOMIC DNA]</scope>
    <source>
        <strain evidence="4 5">CCRI-19649</strain>
    </source>
</reference>
<organism evidence="4 5">
    <name type="scientific">Romboutsia weinsteinii</name>
    <dbReference type="NCBI Taxonomy" id="2020949"/>
    <lineage>
        <taxon>Bacteria</taxon>
        <taxon>Bacillati</taxon>
        <taxon>Bacillota</taxon>
        <taxon>Clostridia</taxon>
        <taxon>Peptostreptococcales</taxon>
        <taxon>Peptostreptococcaceae</taxon>
        <taxon>Romboutsia</taxon>
    </lineage>
</organism>
<dbReference type="Pfam" id="PF00005">
    <property type="entry name" value="ABC_tran"/>
    <property type="match status" value="2"/>
</dbReference>
<evidence type="ECO:0000313" key="5">
    <source>
        <dbReference type="Proteomes" id="UP000215694"/>
    </source>
</evidence>
<dbReference type="InterPro" id="IPR003439">
    <property type="entry name" value="ABC_transporter-like_ATP-bd"/>
</dbReference>
<dbReference type="GO" id="GO:0016887">
    <property type="term" value="F:ATP hydrolysis activity"/>
    <property type="evidence" value="ECO:0007669"/>
    <property type="project" value="InterPro"/>
</dbReference>
<dbReference type="PROSITE" id="PS00211">
    <property type="entry name" value="ABC_TRANSPORTER_1"/>
    <property type="match status" value="1"/>
</dbReference>
<dbReference type="InterPro" id="IPR027417">
    <property type="entry name" value="P-loop_NTPase"/>
</dbReference>
<dbReference type="GO" id="GO:0005524">
    <property type="term" value="F:ATP binding"/>
    <property type="evidence" value="ECO:0007669"/>
    <property type="project" value="UniProtKB-KW"/>
</dbReference>
<dbReference type="CDD" id="cd03215">
    <property type="entry name" value="ABC_Carb_Monos_II"/>
    <property type="match status" value="1"/>
</dbReference>
<dbReference type="Proteomes" id="UP000215694">
    <property type="component" value="Unassembled WGS sequence"/>
</dbReference>
<dbReference type="InterPro" id="IPR050107">
    <property type="entry name" value="ABC_carbohydrate_import_ATPase"/>
</dbReference>
<dbReference type="InterPro" id="IPR003593">
    <property type="entry name" value="AAA+_ATPase"/>
</dbReference>
<dbReference type="SMART" id="SM00382">
    <property type="entry name" value="AAA"/>
    <property type="match status" value="2"/>
</dbReference>
<dbReference type="PANTHER" id="PTHR43790:SF4">
    <property type="entry name" value="GUANOSINE IMPORT ATP-BINDING PROTEIN NUPO"/>
    <property type="match status" value="1"/>
</dbReference>
<dbReference type="PANTHER" id="PTHR43790">
    <property type="entry name" value="CARBOHYDRATE TRANSPORT ATP-BINDING PROTEIN MG119-RELATED"/>
    <property type="match status" value="1"/>
</dbReference>
<evidence type="ECO:0000313" key="4">
    <source>
        <dbReference type="EMBL" id="RDY28591.1"/>
    </source>
</evidence>
<name>A0A371J730_9FIRM</name>
<dbReference type="EMBL" id="NOJY02000006">
    <property type="protein sequence ID" value="RDY28591.1"/>
    <property type="molecule type" value="Genomic_DNA"/>
</dbReference>
<protein>
    <submittedName>
        <fullName evidence="4">Sugar ABC transporter ATP-binding protein</fullName>
    </submittedName>
</protein>